<dbReference type="AlphaFoldDB" id="A0AAN6NM60"/>
<reference evidence="2" key="1">
    <citation type="journal article" date="2023" name="Mol. Phylogenet. Evol.">
        <title>Genome-scale phylogeny and comparative genomics of the fungal order Sordariales.</title>
        <authorList>
            <person name="Hensen N."/>
            <person name="Bonometti L."/>
            <person name="Westerberg I."/>
            <person name="Brannstrom I.O."/>
            <person name="Guillou S."/>
            <person name="Cros-Aarteil S."/>
            <person name="Calhoun S."/>
            <person name="Haridas S."/>
            <person name="Kuo A."/>
            <person name="Mondo S."/>
            <person name="Pangilinan J."/>
            <person name="Riley R."/>
            <person name="LaButti K."/>
            <person name="Andreopoulos B."/>
            <person name="Lipzen A."/>
            <person name="Chen C."/>
            <person name="Yan M."/>
            <person name="Daum C."/>
            <person name="Ng V."/>
            <person name="Clum A."/>
            <person name="Steindorff A."/>
            <person name="Ohm R.A."/>
            <person name="Martin F."/>
            <person name="Silar P."/>
            <person name="Natvig D.O."/>
            <person name="Lalanne C."/>
            <person name="Gautier V."/>
            <person name="Ament-Velasquez S.L."/>
            <person name="Kruys A."/>
            <person name="Hutchinson M.I."/>
            <person name="Powell A.J."/>
            <person name="Barry K."/>
            <person name="Miller A.N."/>
            <person name="Grigoriev I.V."/>
            <person name="Debuchy R."/>
            <person name="Gladieux P."/>
            <person name="Hiltunen Thoren M."/>
            <person name="Johannesson H."/>
        </authorList>
    </citation>
    <scope>NUCLEOTIDE SEQUENCE</scope>
    <source>
        <strain evidence="2">CBS 626.80</strain>
    </source>
</reference>
<keyword evidence="3" id="KW-1185">Reference proteome</keyword>
<organism evidence="2 3">
    <name type="scientific">Pseudoneurospora amorphoporcata</name>
    <dbReference type="NCBI Taxonomy" id="241081"/>
    <lineage>
        <taxon>Eukaryota</taxon>
        <taxon>Fungi</taxon>
        <taxon>Dikarya</taxon>
        <taxon>Ascomycota</taxon>
        <taxon>Pezizomycotina</taxon>
        <taxon>Sordariomycetes</taxon>
        <taxon>Sordariomycetidae</taxon>
        <taxon>Sordariales</taxon>
        <taxon>Sordariaceae</taxon>
        <taxon>Pseudoneurospora</taxon>
    </lineage>
</organism>
<keyword evidence="1" id="KW-1133">Transmembrane helix</keyword>
<sequence length="282" mass="31119">MLNHNHQSRSDSERHLRRNSMSIGGYSPVLSAYPPGRGHILCDPDWYMAEGAGSGCKNRHPVVSSPEAQQISSPYRFKQLPAEVWRMIVAYLVPVGCAYSFITLGYLLYPSGEGTDVAGSRFCSLVQQMVPVELAARSSPGSSDTTTPVVRGFAHVAIANTNRFFQELVYERFFGGNTFIFHQSTSPILFSWTKSGDFSRWQSWSRIIARPEPDDEPGTAPFGLLGPLGPRAARYLREVHLVIASPPTESADAEAMTKLANMVDSAVTLLLPEDHQASEKER</sequence>
<name>A0AAN6NM60_9PEZI</name>
<gene>
    <name evidence="2" type="ORF">QBC32DRAFT_59534</name>
</gene>
<dbReference type="EMBL" id="MU859265">
    <property type="protein sequence ID" value="KAK3948412.1"/>
    <property type="molecule type" value="Genomic_DNA"/>
</dbReference>
<dbReference type="Proteomes" id="UP001303222">
    <property type="component" value="Unassembled WGS sequence"/>
</dbReference>
<protein>
    <submittedName>
        <fullName evidence="2">Uncharacterized protein</fullName>
    </submittedName>
</protein>
<keyword evidence="1" id="KW-0812">Transmembrane</keyword>
<evidence type="ECO:0000256" key="1">
    <source>
        <dbReference type="SAM" id="Phobius"/>
    </source>
</evidence>
<evidence type="ECO:0000313" key="2">
    <source>
        <dbReference type="EMBL" id="KAK3948412.1"/>
    </source>
</evidence>
<comment type="caution">
    <text evidence="2">The sequence shown here is derived from an EMBL/GenBank/DDBJ whole genome shotgun (WGS) entry which is preliminary data.</text>
</comment>
<feature type="transmembrane region" description="Helical" evidence="1">
    <location>
        <begin position="88"/>
        <end position="109"/>
    </location>
</feature>
<proteinExistence type="predicted"/>
<evidence type="ECO:0000313" key="3">
    <source>
        <dbReference type="Proteomes" id="UP001303222"/>
    </source>
</evidence>
<reference evidence="2" key="2">
    <citation type="submission" date="2023-06" db="EMBL/GenBank/DDBJ databases">
        <authorList>
            <consortium name="Lawrence Berkeley National Laboratory"/>
            <person name="Mondo S.J."/>
            <person name="Hensen N."/>
            <person name="Bonometti L."/>
            <person name="Westerberg I."/>
            <person name="Brannstrom I.O."/>
            <person name="Guillou S."/>
            <person name="Cros-Aarteil S."/>
            <person name="Calhoun S."/>
            <person name="Haridas S."/>
            <person name="Kuo A."/>
            <person name="Pangilinan J."/>
            <person name="Riley R."/>
            <person name="Labutti K."/>
            <person name="Andreopoulos B."/>
            <person name="Lipzen A."/>
            <person name="Chen C."/>
            <person name="Yanf M."/>
            <person name="Daum C."/>
            <person name="Ng V."/>
            <person name="Clum A."/>
            <person name="Steindorff A."/>
            <person name="Ohm R."/>
            <person name="Martin F."/>
            <person name="Silar P."/>
            <person name="Natvig D."/>
            <person name="Lalanne C."/>
            <person name="Gautier V."/>
            <person name="Ament-Velasquez S.L."/>
            <person name="Kruys A."/>
            <person name="Hutchinson M.I."/>
            <person name="Powell A.J."/>
            <person name="Barry K."/>
            <person name="Miller A.N."/>
            <person name="Grigoriev I.V."/>
            <person name="Debuchy R."/>
            <person name="Gladieux P."/>
            <person name="Thoren M.H."/>
            <person name="Johannesson H."/>
        </authorList>
    </citation>
    <scope>NUCLEOTIDE SEQUENCE</scope>
    <source>
        <strain evidence="2">CBS 626.80</strain>
    </source>
</reference>
<accession>A0AAN6NM60</accession>
<keyword evidence="1" id="KW-0472">Membrane</keyword>